<keyword evidence="1" id="KW-0540">Nuclease</keyword>
<keyword evidence="1" id="KW-0378">Hydrolase</keyword>
<proteinExistence type="predicted"/>
<name>A0A8S5P9A5_9CAUD</name>
<protein>
    <submittedName>
        <fullName evidence="1">Homing endonuclease</fullName>
    </submittedName>
</protein>
<accession>A0A8S5P9A5</accession>
<organism evidence="1">
    <name type="scientific">Myoviridae sp. ctEwD1</name>
    <dbReference type="NCBI Taxonomy" id="2825063"/>
    <lineage>
        <taxon>Viruses</taxon>
        <taxon>Duplodnaviria</taxon>
        <taxon>Heunggongvirae</taxon>
        <taxon>Uroviricota</taxon>
        <taxon>Caudoviricetes</taxon>
    </lineage>
</organism>
<sequence>MKKSLDLKGLTCCRSTRAFSIRGGRSQAITPHRDRMTLSLCSFKRKAMKPADLTGKKFGLLTALYRNGKNKEGRYMWRCKCECGNEYDVAASSLTSGNTRSCGCLQPKRARETHFKHGDSPYGKKATKLYIVWGGMKNRCTCKSHVEFKNYGQRGISVCSEWASDYVTFRDWALKNGYKEGLQLDRIDNDKGYSPENCRFVTRRENAQNRSDTIRVIFRGEKRTITEIAEITGLSRQLIYQRIRNNCSEENLSKPSRQQK</sequence>
<dbReference type="EMBL" id="BK015352">
    <property type="protein sequence ID" value="DAE02788.1"/>
    <property type="molecule type" value="Genomic_DNA"/>
</dbReference>
<evidence type="ECO:0000313" key="1">
    <source>
        <dbReference type="EMBL" id="DAE02788.1"/>
    </source>
</evidence>
<reference evidence="1" key="1">
    <citation type="journal article" date="2021" name="Proc. Natl. Acad. Sci. U.S.A.">
        <title>A Catalog of Tens of Thousands of Viruses from Human Metagenomes Reveals Hidden Associations with Chronic Diseases.</title>
        <authorList>
            <person name="Tisza M.J."/>
            <person name="Buck C.B."/>
        </authorList>
    </citation>
    <scope>NUCLEOTIDE SEQUENCE</scope>
    <source>
        <strain evidence="1">CtEwD1</strain>
    </source>
</reference>
<dbReference type="GO" id="GO:0004519">
    <property type="term" value="F:endonuclease activity"/>
    <property type="evidence" value="ECO:0007669"/>
    <property type="project" value="UniProtKB-KW"/>
</dbReference>
<keyword evidence="1" id="KW-0255">Endonuclease</keyword>